<organism evidence="1 2">
    <name type="scientific">Desulfovibrio desulfuricans</name>
    <dbReference type="NCBI Taxonomy" id="876"/>
    <lineage>
        <taxon>Bacteria</taxon>
        <taxon>Pseudomonadati</taxon>
        <taxon>Thermodesulfobacteriota</taxon>
        <taxon>Desulfovibrionia</taxon>
        <taxon>Desulfovibrionales</taxon>
        <taxon>Desulfovibrionaceae</taxon>
        <taxon>Desulfovibrio</taxon>
    </lineage>
</organism>
<gene>
    <name evidence="1" type="ORF">DDIC_00770</name>
</gene>
<sequence>MENKLIFSTFELYVDNVELAKSAVNGKDVDLGIKTTISADNQKCMKTYVGLRGEYMFMSLYEGRFLPLSSTVFNRELNSEQPNSRTEAEAEWNSQTYGVYNFKNKILYISNINKKCFFELIIKDRILKNDGANVMISNIYKDVDTFVKEISKADKIVFARKNADQVSLFSDPDQFDPKWSVGAESFSVELKYSKIKVFREKVFEFWNLAKKKEISNLICIGCGDDNLEKVFKIDKFIEKISVDVQKNERGLYEDDLVFSTLVSSFES</sequence>
<reference evidence="1 2" key="1">
    <citation type="submission" date="2019-02" db="EMBL/GenBank/DDBJ databases">
        <title>Complete Genome Sequence of Desulfovibrio desulfuricans IC1, a Sulfonate Utilizing Anaerobe.</title>
        <authorList>
            <person name="Day L.A."/>
            <person name="De Leon K.B."/>
            <person name="Wall J.D."/>
        </authorList>
    </citation>
    <scope>NUCLEOTIDE SEQUENCE [LARGE SCALE GENOMIC DNA]</scope>
    <source>
        <strain evidence="1 2">IC1</strain>
    </source>
</reference>
<evidence type="ECO:0000313" key="2">
    <source>
        <dbReference type="Proteomes" id="UP000297065"/>
    </source>
</evidence>
<dbReference type="RefSeq" id="WP_136398682.1">
    <property type="nucleotide sequence ID" value="NZ_CP036295.1"/>
</dbReference>
<protein>
    <submittedName>
        <fullName evidence="1">Uncharacterized protein</fullName>
    </submittedName>
</protein>
<proteinExistence type="predicted"/>
<dbReference type="EMBL" id="CP036295">
    <property type="protein sequence ID" value="QCC84433.1"/>
    <property type="molecule type" value="Genomic_DNA"/>
</dbReference>
<accession>A0A4P7UF21</accession>
<dbReference type="Proteomes" id="UP000297065">
    <property type="component" value="Chromosome"/>
</dbReference>
<dbReference type="AlphaFoldDB" id="A0A4P7UF21"/>
<evidence type="ECO:0000313" key="1">
    <source>
        <dbReference type="EMBL" id="QCC84433.1"/>
    </source>
</evidence>
<name>A0A4P7UF21_DESDE</name>